<dbReference type="GeneID" id="64871376"/>
<organism evidence="3 4">
    <name type="scientific">Mycobacterium phage Refuge</name>
    <dbReference type="NCBI Taxonomy" id="2517967"/>
    <lineage>
        <taxon>Viruses</taxon>
        <taxon>Duplodnaviria</taxon>
        <taxon>Heunggongvirae</taxon>
        <taxon>Uroviricota</taxon>
        <taxon>Caudoviricetes</taxon>
        <taxon>Refugevirus</taxon>
        <taxon>Refugevirus refuge</taxon>
    </lineage>
</organism>
<keyword evidence="2" id="KW-0472">Membrane</keyword>
<keyword evidence="2" id="KW-0812">Transmembrane</keyword>
<keyword evidence="4" id="KW-1185">Reference proteome</keyword>
<dbReference type="EMBL" id="MK494113">
    <property type="protein sequence ID" value="QBP31080.1"/>
    <property type="molecule type" value="Genomic_DNA"/>
</dbReference>
<sequence>MTAAYVADVLTVLGSWFGSFVIARFSPGKRGPRGYEGLTGARGYPGPKGDKGDKGDPGEPFVMTAPQWVFNVGSGR</sequence>
<proteinExistence type="predicted"/>
<feature type="region of interest" description="Disordered" evidence="1">
    <location>
        <begin position="34"/>
        <end position="62"/>
    </location>
</feature>
<reference evidence="3 4" key="1">
    <citation type="submission" date="2019-02" db="EMBL/GenBank/DDBJ databases">
        <authorList>
            <person name="Borges K.M."/>
            <person name="Daniels K.G."/>
            <person name="Guerrette L.R."/>
            <person name="Hannigan S.R."/>
            <person name="Hodsdon B.M."/>
            <person name="Krystek B.N."/>
            <person name="Paluszek M.C."/>
            <person name="Pettit J.E."/>
            <person name="Riccardi S.G."/>
            <person name="Rossignol A."/>
            <person name="Verrell S.C."/>
            <person name="Divens A.M."/>
            <person name="Garlena R.A."/>
            <person name="Russell D.A."/>
            <person name="Pope W.H."/>
            <person name="Jacobs-Sera D."/>
            <person name="Hatfull G.F."/>
        </authorList>
    </citation>
    <scope>NUCLEOTIDE SEQUENCE [LARGE SCALE GENOMIC DNA]</scope>
</reference>
<evidence type="ECO:0000256" key="2">
    <source>
        <dbReference type="SAM" id="Phobius"/>
    </source>
</evidence>
<protein>
    <recommendedName>
        <fullName evidence="5">Minor tail protein</fullName>
    </recommendedName>
</protein>
<feature type="compositionally biased region" description="Basic and acidic residues" evidence="1">
    <location>
        <begin position="48"/>
        <end position="57"/>
    </location>
</feature>
<feature type="transmembrane region" description="Helical" evidence="2">
    <location>
        <begin position="6"/>
        <end position="25"/>
    </location>
</feature>
<keyword evidence="2" id="KW-1133">Transmembrane helix</keyword>
<gene>
    <name evidence="3" type="primary">62</name>
    <name evidence="3" type="ORF">SEA_REFUGE_62</name>
</gene>
<dbReference type="Pfam" id="PF01391">
    <property type="entry name" value="Collagen"/>
    <property type="match status" value="1"/>
</dbReference>
<dbReference type="KEGG" id="vg:64871376"/>
<dbReference type="InterPro" id="IPR008160">
    <property type="entry name" value="Collagen"/>
</dbReference>
<dbReference type="RefSeq" id="YP_010061759.1">
    <property type="nucleotide sequence ID" value="NC_054786.1"/>
</dbReference>
<accession>A0A482JB30</accession>
<evidence type="ECO:0000256" key="1">
    <source>
        <dbReference type="SAM" id="MobiDB-lite"/>
    </source>
</evidence>
<evidence type="ECO:0000313" key="3">
    <source>
        <dbReference type="EMBL" id="QBP31080.1"/>
    </source>
</evidence>
<dbReference type="Proteomes" id="UP000294688">
    <property type="component" value="Segment"/>
</dbReference>
<evidence type="ECO:0008006" key="5">
    <source>
        <dbReference type="Google" id="ProtNLM"/>
    </source>
</evidence>
<evidence type="ECO:0000313" key="4">
    <source>
        <dbReference type="Proteomes" id="UP000294688"/>
    </source>
</evidence>
<name>A0A482JB30_9CAUD</name>